<dbReference type="EMBL" id="JAFBMS010000369">
    <property type="protein sequence ID" value="KAG9331207.1"/>
    <property type="molecule type" value="Genomic_DNA"/>
</dbReference>
<evidence type="ECO:0000313" key="2">
    <source>
        <dbReference type="Proteomes" id="UP000824540"/>
    </source>
</evidence>
<gene>
    <name evidence="1" type="ORF">JZ751_019750</name>
</gene>
<accession>A0A8T2N3U1</accession>
<proteinExistence type="predicted"/>
<protein>
    <submittedName>
        <fullName evidence="1">Uncharacterized protein</fullName>
    </submittedName>
</protein>
<reference evidence="1" key="1">
    <citation type="thesis" date="2021" institute="BYU ScholarsArchive" country="Provo, UT, USA">
        <title>Applications of and Algorithms for Genome Assembly and Genomic Analyses with an Emphasis on Marine Teleosts.</title>
        <authorList>
            <person name="Pickett B.D."/>
        </authorList>
    </citation>
    <scope>NUCLEOTIDE SEQUENCE</scope>
    <source>
        <strain evidence="1">HI-2016</strain>
    </source>
</reference>
<dbReference type="Proteomes" id="UP000824540">
    <property type="component" value="Unassembled WGS sequence"/>
</dbReference>
<comment type="caution">
    <text evidence="1">The sequence shown here is derived from an EMBL/GenBank/DDBJ whole genome shotgun (WGS) entry which is preliminary data.</text>
</comment>
<evidence type="ECO:0000313" key="1">
    <source>
        <dbReference type="EMBL" id="KAG9331207.1"/>
    </source>
</evidence>
<sequence length="113" mass="12836">MRKTMVNTLGRIWSGNDAKMRNTKTQWCRKDSAPQQERSKNRIKESAFSKCFRAIGSAVGERFVSSVEGTLSPSGLGRDWFLPHRCSPYVLPIAFPLAMCLCMTQDETEDSHY</sequence>
<name>A0A8T2N3U1_9TELE</name>
<organism evidence="1 2">
    <name type="scientific">Albula glossodonta</name>
    <name type="common">roundjaw bonefish</name>
    <dbReference type="NCBI Taxonomy" id="121402"/>
    <lineage>
        <taxon>Eukaryota</taxon>
        <taxon>Metazoa</taxon>
        <taxon>Chordata</taxon>
        <taxon>Craniata</taxon>
        <taxon>Vertebrata</taxon>
        <taxon>Euteleostomi</taxon>
        <taxon>Actinopterygii</taxon>
        <taxon>Neopterygii</taxon>
        <taxon>Teleostei</taxon>
        <taxon>Albuliformes</taxon>
        <taxon>Albulidae</taxon>
        <taxon>Albula</taxon>
    </lineage>
</organism>
<dbReference type="AlphaFoldDB" id="A0A8T2N3U1"/>
<keyword evidence="2" id="KW-1185">Reference proteome</keyword>